<feature type="domain" description="RCK N-terminal" evidence="11">
    <location>
        <begin position="419"/>
        <end position="536"/>
    </location>
</feature>
<comment type="subcellular location">
    <subcellularLocation>
        <location evidence="1">Endomembrane system</location>
        <topology evidence="1">Multi-pass membrane protein</topology>
    </subcellularLocation>
</comment>
<evidence type="ECO:0000256" key="3">
    <source>
        <dbReference type="ARBA" id="ARBA00022449"/>
    </source>
</evidence>
<keyword evidence="2" id="KW-0813">Transport</keyword>
<evidence type="ECO:0000256" key="2">
    <source>
        <dbReference type="ARBA" id="ARBA00022448"/>
    </source>
</evidence>
<dbReference type="GO" id="GO:1902600">
    <property type="term" value="P:proton transmembrane transport"/>
    <property type="evidence" value="ECO:0007669"/>
    <property type="project" value="InterPro"/>
</dbReference>
<evidence type="ECO:0000256" key="9">
    <source>
        <dbReference type="ARBA" id="ARBA00023136"/>
    </source>
</evidence>
<feature type="transmembrane region" description="Helical" evidence="10">
    <location>
        <begin position="237"/>
        <end position="270"/>
    </location>
</feature>
<dbReference type="InterPro" id="IPR038770">
    <property type="entry name" value="Na+/solute_symporter_sf"/>
</dbReference>
<protein>
    <submittedName>
        <fullName evidence="12">K(+)/H(+) antiporter</fullName>
    </submittedName>
</protein>
<evidence type="ECO:0000256" key="1">
    <source>
        <dbReference type="ARBA" id="ARBA00004127"/>
    </source>
</evidence>
<evidence type="ECO:0000256" key="10">
    <source>
        <dbReference type="SAM" id="Phobius"/>
    </source>
</evidence>
<evidence type="ECO:0000259" key="11">
    <source>
        <dbReference type="PROSITE" id="PS51201"/>
    </source>
</evidence>
<name>A0A0P1IMI4_9RHOB</name>
<dbReference type="InterPro" id="IPR003148">
    <property type="entry name" value="RCK_N"/>
</dbReference>
<dbReference type="Gene3D" id="1.20.1530.20">
    <property type="match status" value="1"/>
</dbReference>
<keyword evidence="3" id="KW-0050">Antiport</keyword>
<dbReference type="FunFam" id="3.40.50.720:FF:000036">
    <property type="entry name" value="Glutathione-regulated potassium-efflux system protein KefB"/>
    <property type="match status" value="1"/>
</dbReference>
<dbReference type="InterPro" id="IPR036291">
    <property type="entry name" value="NAD(P)-bd_dom_sf"/>
</dbReference>
<dbReference type="InterPro" id="IPR006153">
    <property type="entry name" value="Cation/H_exchanger_TM"/>
</dbReference>
<gene>
    <name evidence="12" type="primary">kefC_2</name>
    <name evidence="12" type="ORF">TA5114_00641</name>
</gene>
<feature type="transmembrane region" description="Helical" evidence="10">
    <location>
        <begin position="379"/>
        <end position="397"/>
    </location>
</feature>
<dbReference type="GO" id="GO:0012505">
    <property type="term" value="C:endomembrane system"/>
    <property type="evidence" value="ECO:0007669"/>
    <property type="project" value="UniProtKB-SubCell"/>
</dbReference>
<dbReference type="RefSeq" id="WP_058313869.1">
    <property type="nucleotide sequence ID" value="NZ_CYTO01000003.1"/>
</dbReference>
<keyword evidence="6" id="KW-0630">Potassium</keyword>
<feature type="transmembrane region" description="Helical" evidence="10">
    <location>
        <begin position="85"/>
        <end position="107"/>
    </location>
</feature>
<evidence type="ECO:0000256" key="6">
    <source>
        <dbReference type="ARBA" id="ARBA00022958"/>
    </source>
</evidence>
<keyword evidence="13" id="KW-1185">Reference proteome</keyword>
<proteinExistence type="predicted"/>
<evidence type="ECO:0000256" key="8">
    <source>
        <dbReference type="ARBA" id="ARBA00023065"/>
    </source>
</evidence>
<dbReference type="STRING" id="1715691.TA5113_00150"/>
<evidence type="ECO:0000256" key="4">
    <source>
        <dbReference type="ARBA" id="ARBA00022538"/>
    </source>
</evidence>
<dbReference type="PANTHER" id="PTHR46157">
    <property type="entry name" value="K(+) EFFLUX ANTIPORTER 3, CHLOROPLASTIC"/>
    <property type="match status" value="1"/>
</dbReference>
<organism evidence="12 13">
    <name type="scientific">Cognatishimia activa</name>
    <dbReference type="NCBI Taxonomy" id="1715691"/>
    <lineage>
        <taxon>Bacteria</taxon>
        <taxon>Pseudomonadati</taxon>
        <taxon>Pseudomonadota</taxon>
        <taxon>Alphaproteobacteria</taxon>
        <taxon>Rhodobacterales</taxon>
        <taxon>Paracoccaceae</taxon>
        <taxon>Cognatishimia</taxon>
    </lineage>
</organism>
<evidence type="ECO:0000313" key="12">
    <source>
        <dbReference type="EMBL" id="CUK24854.1"/>
    </source>
</evidence>
<dbReference type="Proteomes" id="UP000051184">
    <property type="component" value="Unassembled WGS sequence"/>
</dbReference>
<evidence type="ECO:0000256" key="7">
    <source>
        <dbReference type="ARBA" id="ARBA00022989"/>
    </source>
</evidence>
<dbReference type="Pfam" id="PF00999">
    <property type="entry name" value="Na_H_Exchanger"/>
    <property type="match status" value="1"/>
</dbReference>
<dbReference type="PROSITE" id="PS51201">
    <property type="entry name" value="RCK_N"/>
    <property type="match status" value="1"/>
</dbReference>
<feature type="transmembrane region" description="Helical" evidence="10">
    <location>
        <begin position="54"/>
        <end position="73"/>
    </location>
</feature>
<evidence type="ECO:0000256" key="5">
    <source>
        <dbReference type="ARBA" id="ARBA00022692"/>
    </source>
</evidence>
<reference evidence="13" key="1">
    <citation type="submission" date="2015-09" db="EMBL/GenBank/DDBJ databases">
        <authorList>
            <person name="Rodrigo-Torres Lidia"/>
            <person name="Arahal R.David."/>
        </authorList>
    </citation>
    <scope>NUCLEOTIDE SEQUENCE [LARGE SCALE GENOMIC DNA]</scope>
    <source>
        <strain evidence="13">CECT 5114</strain>
    </source>
</reference>
<dbReference type="EMBL" id="CYUE01000003">
    <property type="protein sequence ID" value="CUK24854.1"/>
    <property type="molecule type" value="Genomic_DNA"/>
</dbReference>
<dbReference type="SUPFAM" id="SSF51735">
    <property type="entry name" value="NAD(P)-binding Rossmann-fold domains"/>
    <property type="match status" value="1"/>
</dbReference>
<dbReference type="OrthoDB" id="9781411at2"/>
<dbReference type="GO" id="GO:0006813">
    <property type="term" value="P:potassium ion transport"/>
    <property type="evidence" value="ECO:0007669"/>
    <property type="project" value="UniProtKB-KW"/>
</dbReference>
<keyword evidence="9 10" id="KW-0472">Membrane</keyword>
<keyword evidence="8" id="KW-0406">Ion transport</keyword>
<sequence>MTDFLLLAFVFLVAGVLAVPIASRLGLGSVLGYLIAGIVISPILAWLHVDVISIQHFAEFGVVMMLFLVGLELEPKLLWSMRAKLLGLGGGQVGITALVVMGVAMVLGQPWTLALAIGLVFALSSTAIVLQTLGEKGLMKSDGGQSSFSVLLFQDIAVIPMLALVPLLALPELVEAMSHGSHGDDGHHGASLSLVDGLPGWGAALVTLGSIAAVIGGGAFLTSPIFRFIAGAQLRELFVATALMMVIGIALLMSLVGLSPALGTFLAGVVLANSEYRHELESDIDPFKGLLLGLFFMTVGAGINFGLLFDNLGTIVGLTLLLIVVKVAVLFVLAVIFKIRGSDRWLFALGLAQAGEFGFVLLSFMVSNAVIPAELADRLLLIVALSMLLTPALFIIYDQVIAPRFSDAEEREMDDIAEQSDIIIAGHGRVGGIVSRILRGAGMTPTVIDFSSKQLEMLKAFNVQAYYGDATRPDLLHAAGIHDAKLLVVAIDDKEQITGLVHYVKQHYPNLHVVARAVDRNHVYDLWHAGCRDIIRDTYDSSLRMGRSAIQSLGYSEDQAQRMVDTFNELDRKSMLIAADHYDPAVPALENQAYMGVIRDSIDEWNAELETKLKAIMAER</sequence>
<feature type="transmembrane region" description="Helical" evidence="10">
    <location>
        <begin position="6"/>
        <end position="23"/>
    </location>
</feature>
<feature type="transmembrane region" description="Helical" evidence="10">
    <location>
        <begin position="316"/>
        <end position="339"/>
    </location>
</feature>
<feature type="transmembrane region" description="Helical" evidence="10">
    <location>
        <begin position="30"/>
        <end position="48"/>
    </location>
</feature>
<feature type="transmembrane region" description="Helical" evidence="10">
    <location>
        <begin position="290"/>
        <end position="309"/>
    </location>
</feature>
<feature type="transmembrane region" description="Helical" evidence="10">
    <location>
        <begin position="201"/>
        <end position="225"/>
    </location>
</feature>
<evidence type="ECO:0000313" key="13">
    <source>
        <dbReference type="Proteomes" id="UP000051184"/>
    </source>
</evidence>
<dbReference type="GO" id="GO:0015297">
    <property type="term" value="F:antiporter activity"/>
    <property type="evidence" value="ECO:0007669"/>
    <property type="project" value="UniProtKB-KW"/>
</dbReference>
<keyword evidence="4" id="KW-0633">Potassium transport</keyword>
<feature type="transmembrane region" description="Helical" evidence="10">
    <location>
        <begin position="146"/>
        <end position="169"/>
    </location>
</feature>
<accession>A0A0P1IMI4</accession>
<keyword evidence="7 10" id="KW-1133">Transmembrane helix</keyword>
<dbReference type="PANTHER" id="PTHR46157:SF4">
    <property type="entry name" value="K(+) EFFLUX ANTIPORTER 3, CHLOROPLASTIC"/>
    <property type="match status" value="1"/>
</dbReference>
<dbReference type="GO" id="GO:0005886">
    <property type="term" value="C:plasma membrane"/>
    <property type="evidence" value="ECO:0007669"/>
    <property type="project" value="TreeGrafter"/>
</dbReference>
<feature type="transmembrane region" description="Helical" evidence="10">
    <location>
        <begin position="345"/>
        <end position="367"/>
    </location>
</feature>
<feature type="transmembrane region" description="Helical" evidence="10">
    <location>
        <begin position="113"/>
        <end position="134"/>
    </location>
</feature>
<dbReference type="Pfam" id="PF02254">
    <property type="entry name" value="TrkA_N"/>
    <property type="match status" value="1"/>
</dbReference>
<keyword evidence="5 10" id="KW-0812">Transmembrane</keyword>
<dbReference type="Gene3D" id="3.40.50.720">
    <property type="entry name" value="NAD(P)-binding Rossmann-like Domain"/>
    <property type="match status" value="1"/>
</dbReference>
<dbReference type="AlphaFoldDB" id="A0A0P1IMI4"/>